<keyword evidence="2" id="KW-0808">Transferase</keyword>
<dbReference type="EC" id="2.7.1.31" evidence="2"/>
<gene>
    <name evidence="2" type="ORF">MNBD_GAMMA12-2741</name>
</gene>
<proteinExistence type="predicted"/>
<dbReference type="GO" id="GO:0008887">
    <property type="term" value="F:glycerate kinase activity"/>
    <property type="evidence" value="ECO:0007669"/>
    <property type="project" value="UniProtKB-EC"/>
</dbReference>
<feature type="region of interest" description="Disordered" evidence="1">
    <location>
        <begin position="125"/>
        <end position="147"/>
    </location>
</feature>
<organism evidence="2">
    <name type="scientific">hydrothermal vent metagenome</name>
    <dbReference type="NCBI Taxonomy" id="652676"/>
    <lineage>
        <taxon>unclassified sequences</taxon>
        <taxon>metagenomes</taxon>
        <taxon>ecological metagenomes</taxon>
    </lineage>
</organism>
<dbReference type="EMBL" id="UOFL01000050">
    <property type="protein sequence ID" value="VAW74076.1"/>
    <property type="molecule type" value="Genomic_DNA"/>
</dbReference>
<reference evidence="2" key="1">
    <citation type="submission" date="2018-06" db="EMBL/GenBank/DDBJ databases">
        <authorList>
            <person name="Zhirakovskaya E."/>
        </authorList>
    </citation>
    <scope>NUCLEOTIDE SEQUENCE</scope>
</reference>
<dbReference type="AlphaFoldDB" id="A0A3B0Z062"/>
<keyword evidence="2" id="KW-0418">Kinase</keyword>
<protein>
    <submittedName>
        <fullName evidence="2">Glycerate kinase</fullName>
        <ecNumber evidence="2">2.7.1.31</ecNumber>
    </submittedName>
</protein>
<dbReference type="CDD" id="cd14740">
    <property type="entry name" value="PAAR_4"/>
    <property type="match status" value="1"/>
</dbReference>
<accession>A0A3B0Z062</accession>
<dbReference type="Pfam" id="PF13665">
    <property type="entry name" value="Tox-PAAR-like"/>
    <property type="match status" value="1"/>
</dbReference>
<sequence>MTNIVINGRTAVHAGSSGTLMTPDVCKTPKYCIPIPYMNVALSADSGLTAVTVKINGNPACHKNSIFTKSSGDEPGRCGGIVSGTIKQIAEFVTFSPNVFIEGIPAVRQLDLMTSNLKNTPPMPLMQPGAGMPPPLKPKGAQESEATTGKVMEWEVVGDEIHFMKGLVNVLEEFE</sequence>
<name>A0A3B0Z062_9ZZZZ</name>
<feature type="compositionally biased region" description="Pro residues" evidence="1">
    <location>
        <begin position="125"/>
        <end position="137"/>
    </location>
</feature>
<evidence type="ECO:0000313" key="2">
    <source>
        <dbReference type="EMBL" id="VAW74076.1"/>
    </source>
</evidence>
<evidence type="ECO:0000256" key="1">
    <source>
        <dbReference type="SAM" id="MobiDB-lite"/>
    </source>
</evidence>